<feature type="repeat" description="TPR" evidence="3">
    <location>
        <begin position="717"/>
        <end position="750"/>
    </location>
</feature>
<feature type="repeat" description="TPR" evidence="3">
    <location>
        <begin position="591"/>
        <end position="624"/>
    </location>
</feature>
<feature type="repeat" description="TPR" evidence="3">
    <location>
        <begin position="801"/>
        <end position="834"/>
    </location>
</feature>
<feature type="repeat" description="TPR" evidence="3">
    <location>
        <begin position="465"/>
        <end position="498"/>
    </location>
</feature>
<dbReference type="Pfam" id="PF13374">
    <property type="entry name" value="TPR_10"/>
    <property type="match status" value="1"/>
</dbReference>
<organism evidence="4 5">
    <name type="scientific">Rotaria magnacalcarata</name>
    <dbReference type="NCBI Taxonomy" id="392030"/>
    <lineage>
        <taxon>Eukaryota</taxon>
        <taxon>Metazoa</taxon>
        <taxon>Spiralia</taxon>
        <taxon>Gnathifera</taxon>
        <taxon>Rotifera</taxon>
        <taxon>Eurotatoria</taxon>
        <taxon>Bdelloidea</taxon>
        <taxon>Philodinida</taxon>
        <taxon>Philodinidae</taxon>
        <taxon>Rotaria</taxon>
    </lineage>
</organism>
<dbReference type="PROSITE" id="PS50293">
    <property type="entry name" value="TPR_REGION"/>
    <property type="match status" value="3"/>
</dbReference>
<feature type="repeat" description="TPR" evidence="3">
    <location>
        <begin position="759"/>
        <end position="792"/>
    </location>
</feature>
<dbReference type="PROSITE" id="PS50005">
    <property type="entry name" value="TPR"/>
    <property type="match status" value="10"/>
</dbReference>
<keyword evidence="2 3" id="KW-0802">TPR repeat</keyword>
<feature type="repeat" description="TPR" evidence="3">
    <location>
        <begin position="549"/>
        <end position="582"/>
    </location>
</feature>
<accession>A0A815SN71</accession>
<feature type="repeat" description="TPR" evidence="3">
    <location>
        <begin position="428"/>
        <end position="461"/>
    </location>
</feature>
<feature type="repeat" description="TPR" evidence="3">
    <location>
        <begin position="507"/>
        <end position="540"/>
    </location>
</feature>
<feature type="repeat" description="TPR" evidence="3">
    <location>
        <begin position="675"/>
        <end position="708"/>
    </location>
</feature>
<evidence type="ECO:0000313" key="5">
    <source>
        <dbReference type="Proteomes" id="UP000663855"/>
    </source>
</evidence>
<evidence type="ECO:0000256" key="3">
    <source>
        <dbReference type="PROSITE-ProRule" id="PRU00339"/>
    </source>
</evidence>
<dbReference type="Gene3D" id="1.25.40.10">
    <property type="entry name" value="Tetratricopeptide repeat domain"/>
    <property type="match status" value="4"/>
</dbReference>
<dbReference type="PANTHER" id="PTHR45641:SF1">
    <property type="entry name" value="AAA+ ATPASE DOMAIN-CONTAINING PROTEIN"/>
    <property type="match status" value="1"/>
</dbReference>
<reference evidence="4" key="1">
    <citation type="submission" date="2021-02" db="EMBL/GenBank/DDBJ databases">
        <authorList>
            <person name="Nowell W R."/>
        </authorList>
    </citation>
    <scope>NUCLEOTIDE SEQUENCE</scope>
</reference>
<dbReference type="InterPro" id="IPR011990">
    <property type="entry name" value="TPR-like_helical_dom_sf"/>
</dbReference>
<name>A0A815SN71_9BILA</name>
<feature type="repeat" description="TPR" evidence="3">
    <location>
        <begin position="633"/>
        <end position="666"/>
    </location>
</feature>
<dbReference type="EMBL" id="CAJNOV010012609">
    <property type="protein sequence ID" value="CAF1492268.1"/>
    <property type="molecule type" value="Genomic_DNA"/>
</dbReference>
<dbReference type="SMART" id="SM00671">
    <property type="entry name" value="SEL1"/>
    <property type="match status" value="4"/>
</dbReference>
<dbReference type="Pfam" id="PF13424">
    <property type="entry name" value="TPR_12"/>
    <property type="match status" value="5"/>
</dbReference>
<evidence type="ECO:0000256" key="2">
    <source>
        <dbReference type="ARBA" id="ARBA00022803"/>
    </source>
</evidence>
<dbReference type="SMART" id="SM00028">
    <property type="entry name" value="TPR"/>
    <property type="match status" value="11"/>
</dbReference>
<dbReference type="InterPro" id="IPR019734">
    <property type="entry name" value="TPR_rpt"/>
</dbReference>
<dbReference type="Proteomes" id="UP000663855">
    <property type="component" value="Unassembled WGS sequence"/>
</dbReference>
<dbReference type="SUPFAM" id="SSF56399">
    <property type="entry name" value="ADP-ribosylation"/>
    <property type="match status" value="1"/>
</dbReference>
<evidence type="ECO:0000256" key="1">
    <source>
        <dbReference type="ARBA" id="ARBA00022737"/>
    </source>
</evidence>
<keyword evidence="1" id="KW-0677">Repeat</keyword>
<gene>
    <name evidence="4" type="ORF">CJN711_LOCUS26777</name>
</gene>
<proteinExistence type="predicted"/>
<comment type="caution">
    <text evidence="4">The sequence shown here is derived from an EMBL/GenBank/DDBJ whole genome shotgun (WGS) entry which is preliminary data.</text>
</comment>
<dbReference type="InterPro" id="IPR006597">
    <property type="entry name" value="Sel1-like"/>
</dbReference>
<dbReference type="SUPFAM" id="SSF48452">
    <property type="entry name" value="TPR-like"/>
    <property type="match status" value="3"/>
</dbReference>
<protein>
    <submittedName>
        <fullName evidence="4">Uncharacterized protein</fullName>
    </submittedName>
</protein>
<dbReference type="PANTHER" id="PTHR45641">
    <property type="entry name" value="TETRATRICOPEPTIDE REPEAT PROTEIN (AFU_ORTHOLOGUE AFUA_6G03870)"/>
    <property type="match status" value="1"/>
</dbReference>
<dbReference type="Gene3D" id="3.90.176.10">
    <property type="entry name" value="Toxin ADP-ribosyltransferase, Chain A, domain 1"/>
    <property type="match status" value="1"/>
</dbReference>
<evidence type="ECO:0000313" key="4">
    <source>
        <dbReference type="EMBL" id="CAF1492268.1"/>
    </source>
</evidence>
<sequence>MGGCNSKENMSKLIFDVTTSKRTESLAIQPIRRMTESYLVIWVDVNINSNNKDCQNIIQQLRAVVNEVEQYTTIEQCIHALMESNDKTVFIISSGALGQFLVPEIHSMSQLDSIFIFSLKTQSNEVWIKNWAKIKGVYTSIEPICELLSITSKEYNQSNIPVSIISAHDSDSSANLDQLEPTFMYTQIFKEILLDMEYNQRDITDLVNYCKEIYKEDKTEIEIIKEFECSYESSKAVWWYTRECFTYKMLNRALRTLNGDIITRMGFFLRDTYRQIESLHRQQIPSYGGKVFTTYRGQGLSTVDFEKLSNNISGLMSFNNFLSTSTHRRGSLSFAYGALGTSGMVGILFHMTIDPCVPTTPFASIKEMSYIEKEDEILFAMHTVFRISGIAKLDQNRELYQVDLKLTSDDDQQLHRLTESIRKEASGPTGWFRLGKLLLKIGQYGKAEELYTALLQQRVDDEGQAFIYHELGGLKRQQGRYKEAAEFYQKSLKIKERTLSEDDSTLASIYANLGTVYINTASYPQALEYYHKAHQIFEKTLPKNHLDLATSYNNIASLYFTMGDYSKVLEYYKKALKIKEISLPENHPELAILYNNIGSAYLNMGIYAKVLEYYNKALKIFEQTLPENHSTLAASYHNLGQVYNNMEDYLKAVKYYKKAVKIRETSLPETHLDLAASYAGMGEVYNKMGNYSQALEYHNRAQKILEVSLSENHPDLAVTYGSIGELYNNTGDYSKALEYYTKTQKILEICLPENHSDLAILYNNIGLVSANKNDHLNAVEYYNRALKIFEEISPAYHPNLANLYKNIGKVYTNIPDYPKALEYYNKALKIKEISLPENHPDLAILYGNIAQTYENINNNSNALLFAEKALSIQQQSLPPSHPHIKVTIRMIKSIKAKM</sequence>
<dbReference type="AlphaFoldDB" id="A0A815SN71"/>
<dbReference type="PROSITE" id="PS51996">
    <property type="entry name" value="TR_MART"/>
    <property type="match status" value="1"/>
</dbReference>